<dbReference type="Pfam" id="PF00134">
    <property type="entry name" value="Cyclin_N"/>
    <property type="match status" value="1"/>
</dbReference>
<dbReference type="SUPFAM" id="SSF47954">
    <property type="entry name" value="Cyclin-like"/>
    <property type="match status" value="1"/>
</dbReference>
<dbReference type="InterPro" id="IPR006671">
    <property type="entry name" value="Cyclin_N"/>
</dbReference>
<feature type="compositionally biased region" description="Low complexity" evidence="1">
    <location>
        <begin position="72"/>
        <end position="83"/>
    </location>
</feature>
<sequence length="524" mass="59362">MAEVSRKKVHLKHAKRRLEALNFLTNISLDGTLPSQEQPEKLSKDSNKFDVENGTDFGTKYPENSRSEKDAATGATSTATGTGLNQVRSAVDTPNSSMGNRTRSRSRRTSGGEKSPPFSSYKHDSPFYHSSSFSGTSSHEYSKRRLFHHQQSTDFSGSLTLVAEGETCMLPSNQAQCYIESPKERSPPAGFQIPVAKTFRQRMCKNERMLLVTPNHSPFVMYSLLPYTRRSQLGIYRKNSEAGTFIRTRRTSGSKPLTVRSDDFLATLDGVELGVEGTVVSFSHFLVPSRDISLILFRRQLQEREQLSSASPHSPAIRKMTLTNVSPLQWDKIEVEGHPVDHPSIAQRIYDPVELDDPELSLGKHRKLLTFSSYMVSVVDYTKPSELKKELNNKFRERFPNIDLSLSKLRSLKREMKKVSDNCSLDPWILAVSYVYFEKLVLHRKVNKENRKSCSGTSLLLAAKLNDVKGADLQTLIKDIESVFRESRKTLIAFEFPILVALEFSLHVPEHEVMPHFKRIMQQS</sequence>
<evidence type="ECO:0000259" key="2">
    <source>
        <dbReference type="Pfam" id="PF00134"/>
    </source>
</evidence>
<dbReference type="PANTHER" id="PTHR22896">
    <property type="entry name" value="CDK5 AND ABL1 ENZYME SUBSTRATE 1"/>
    <property type="match status" value="1"/>
</dbReference>
<evidence type="ECO:0000313" key="4">
    <source>
        <dbReference type="Proteomes" id="UP000007110"/>
    </source>
</evidence>
<dbReference type="GeneID" id="585729"/>
<accession>A0A7M7SXU6</accession>
<dbReference type="GO" id="GO:0051726">
    <property type="term" value="P:regulation of cell cycle"/>
    <property type="evidence" value="ECO:0007669"/>
    <property type="project" value="InterPro"/>
</dbReference>
<dbReference type="AlphaFoldDB" id="A0A7M7SXU6"/>
<feature type="compositionally biased region" description="Polar residues" evidence="1">
    <location>
        <begin position="27"/>
        <end position="37"/>
    </location>
</feature>
<reference evidence="4" key="1">
    <citation type="submission" date="2015-02" db="EMBL/GenBank/DDBJ databases">
        <title>Genome sequencing for Strongylocentrotus purpuratus.</title>
        <authorList>
            <person name="Murali S."/>
            <person name="Liu Y."/>
            <person name="Vee V."/>
            <person name="English A."/>
            <person name="Wang M."/>
            <person name="Skinner E."/>
            <person name="Han Y."/>
            <person name="Muzny D.M."/>
            <person name="Worley K.C."/>
            <person name="Gibbs R.A."/>
        </authorList>
    </citation>
    <scope>NUCLEOTIDE SEQUENCE</scope>
</reference>
<dbReference type="InterPro" id="IPR036915">
    <property type="entry name" value="Cyclin-like_sf"/>
</dbReference>
<dbReference type="Proteomes" id="UP000007110">
    <property type="component" value="Unassembled WGS sequence"/>
</dbReference>
<evidence type="ECO:0000313" key="3">
    <source>
        <dbReference type="EnsemblMetazoa" id="XP_030839269"/>
    </source>
</evidence>
<feature type="region of interest" description="Disordered" evidence="1">
    <location>
        <begin position="27"/>
        <end position="126"/>
    </location>
</feature>
<keyword evidence="4" id="KW-1185">Reference proteome</keyword>
<dbReference type="RefSeq" id="XP_030839269.1">
    <property type="nucleotide sequence ID" value="XM_030983409.1"/>
</dbReference>
<dbReference type="Gene3D" id="1.10.472.10">
    <property type="entry name" value="Cyclin-like"/>
    <property type="match status" value="1"/>
</dbReference>
<dbReference type="EnsemblMetazoa" id="XM_030983409">
    <property type="protein sequence ID" value="XP_030839269"/>
    <property type="gene ID" value="LOC585729"/>
</dbReference>
<feature type="domain" description="Cyclin N-terminal" evidence="2">
    <location>
        <begin position="407"/>
        <end position="506"/>
    </location>
</feature>
<evidence type="ECO:0000256" key="1">
    <source>
        <dbReference type="SAM" id="MobiDB-lite"/>
    </source>
</evidence>
<dbReference type="PANTHER" id="PTHR22896:SF0">
    <property type="entry name" value="CYCLIN N-TERMINAL DOMAIN-CONTAINING PROTEIN"/>
    <property type="match status" value="1"/>
</dbReference>
<reference evidence="3" key="2">
    <citation type="submission" date="2021-01" db="UniProtKB">
        <authorList>
            <consortium name="EnsemblMetazoa"/>
        </authorList>
    </citation>
    <scope>IDENTIFICATION</scope>
</reference>
<name>A0A7M7SXU6_STRPU</name>
<feature type="compositionally biased region" description="Basic and acidic residues" evidence="1">
    <location>
        <begin position="38"/>
        <end position="51"/>
    </location>
</feature>
<dbReference type="InterPro" id="IPR012388">
    <property type="entry name" value="CABLES1/2"/>
</dbReference>
<protein>
    <recommendedName>
        <fullName evidence="2">Cyclin N-terminal domain-containing protein</fullName>
    </recommendedName>
</protein>
<dbReference type="CDD" id="cd20556">
    <property type="entry name" value="CYCLIN_CABLES"/>
    <property type="match status" value="1"/>
</dbReference>
<dbReference type="PIRSF" id="PIRSF025798">
    <property type="entry name" value="Cables"/>
    <property type="match status" value="1"/>
</dbReference>
<organism evidence="3 4">
    <name type="scientific">Strongylocentrotus purpuratus</name>
    <name type="common">Purple sea urchin</name>
    <dbReference type="NCBI Taxonomy" id="7668"/>
    <lineage>
        <taxon>Eukaryota</taxon>
        <taxon>Metazoa</taxon>
        <taxon>Echinodermata</taxon>
        <taxon>Eleutherozoa</taxon>
        <taxon>Echinozoa</taxon>
        <taxon>Echinoidea</taxon>
        <taxon>Euechinoidea</taxon>
        <taxon>Echinacea</taxon>
        <taxon>Camarodonta</taxon>
        <taxon>Echinidea</taxon>
        <taxon>Strongylocentrotidae</taxon>
        <taxon>Strongylocentrotus</taxon>
    </lineage>
</organism>
<feature type="compositionally biased region" description="Polar residues" evidence="1">
    <location>
        <begin position="84"/>
        <end position="94"/>
    </location>
</feature>
<proteinExistence type="predicted"/>